<gene>
    <name evidence="1" type="ORF">FH966_07090</name>
</gene>
<organism evidence="1 2">
    <name type="scientific">Lentibacillus cibarius</name>
    <dbReference type="NCBI Taxonomy" id="2583219"/>
    <lineage>
        <taxon>Bacteria</taxon>
        <taxon>Bacillati</taxon>
        <taxon>Bacillota</taxon>
        <taxon>Bacilli</taxon>
        <taxon>Bacillales</taxon>
        <taxon>Bacillaceae</taxon>
        <taxon>Lentibacillus</taxon>
    </lineage>
</organism>
<evidence type="ECO:0000313" key="2">
    <source>
        <dbReference type="Proteomes" id="UP000319280"/>
    </source>
</evidence>
<sequence>MLKTITIDVSDSVFESEMPASMYITKEELNDTEEYIVSIPSVNFSCYISGVDDYKALLELNIFGFLHYRENLVKVILRWTPSSRHIFYKNKVKEIHALCPFLS</sequence>
<reference evidence="1 2" key="1">
    <citation type="submission" date="2019-07" db="EMBL/GenBank/DDBJ databases">
        <title>Genomic analysis of Lentibacillus sp. NKC851-2.</title>
        <authorList>
            <person name="Oh Y.J."/>
        </authorList>
    </citation>
    <scope>NUCLEOTIDE SEQUENCE [LARGE SCALE GENOMIC DNA]</scope>
    <source>
        <strain evidence="1 2">NKC851-2</strain>
    </source>
</reference>
<name>A0A549YHX9_9BACI</name>
<evidence type="ECO:0000313" key="1">
    <source>
        <dbReference type="EMBL" id="TRM11477.1"/>
    </source>
</evidence>
<proteinExistence type="predicted"/>
<dbReference type="AlphaFoldDB" id="A0A549YHX9"/>
<accession>A0A549YHX9</accession>
<comment type="caution">
    <text evidence="1">The sequence shown here is derived from an EMBL/GenBank/DDBJ whole genome shotgun (WGS) entry which is preliminary data.</text>
</comment>
<protein>
    <submittedName>
        <fullName evidence="1">Uncharacterized protein</fullName>
    </submittedName>
</protein>
<keyword evidence="2" id="KW-1185">Reference proteome</keyword>
<dbReference type="RefSeq" id="WP_142790605.1">
    <property type="nucleotide sequence ID" value="NZ_VJMZ01000001.1"/>
</dbReference>
<dbReference type="Proteomes" id="UP000319280">
    <property type="component" value="Unassembled WGS sequence"/>
</dbReference>
<dbReference type="EMBL" id="VJMZ01000001">
    <property type="protein sequence ID" value="TRM11477.1"/>
    <property type="molecule type" value="Genomic_DNA"/>
</dbReference>